<dbReference type="InterPro" id="IPR021055">
    <property type="entry name" value="T4BSS_IcmL/DotI"/>
</dbReference>
<protein>
    <submittedName>
        <fullName evidence="2">Macrophage killing protein with similarity to conjugation protein</fullName>
    </submittedName>
</protein>
<dbReference type="CDD" id="cd16385">
    <property type="entry name" value="IcmL"/>
    <property type="match status" value="1"/>
</dbReference>
<evidence type="ECO:0000313" key="2">
    <source>
        <dbReference type="EMBL" id="OIR06024.1"/>
    </source>
</evidence>
<proteinExistence type="predicted"/>
<dbReference type="EMBL" id="MLJW01000046">
    <property type="protein sequence ID" value="OIR06024.1"/>
    <property type="molecule type" value="Genomic_DNA"/>
</dbReference>
<dbReference type="AlphaFoldDB" id="A0A1J5SPS0"/>
<keyword evidence="1" id="KW-0472">Membrane</keyword>
<evidence type="ECO:0000256" key="1">
    <source>
        <dbReference type="SAM" id="Phobius"/>
    </source>
</evidence>
<feature type="transmembrane region" description="Helical" evidence="1">
    <location>
        <begin position="38"/>
        <end position="59"/>
    </location>
</feature>
<gene>
    <name evidence="2" type="ORF">GALL_118210</name>
</gene>
<accession>A0A1J5SPS0</accession>
<name>A0A1J5SPS0_9ZZZZ</name>
<keyword evidence="1" id="KW-0812">Transmembrane</keyword>
<sequence length="218" mass="23749">MSEKQVASKPVLKNKDGIQIIAAKNRFWPLAYQTQSKVLIWQSGVSMVLIIGIVAIIIFRPAPQSYAVSPDGKITPLIPMTQGVGAEALLDFSSKAIIASFTLNFQDWKTQIGGLSKYYTEGGYNNFVSAIEPIKNRVIEGRYVTSIGFAEPPIIAKSAVLDGTMKYKVTAQILIGFEGQTKKISPQVWDISLIVERVSMEQSVNGIAISSVIAKPAK</sequence>
<comment type="caution">
    <text evidence="2">The sequence shown here is derived from an EMBL/GenBank/DDBJ whole genome shotgun (WGS) entry which is preliminary data.</text>
</comment>
<organism evidence="2">
    <name type="scientific">mine drainage metagenome</name>
    <dbReference type="NCBI Taxonomy" id="410659"/>
    <lineage>
        <taxon>unclassified sequences</taxon>
        <taxon>metagenomes</taxon>
        <taxon>ecological metagenomes</taxon>
    </lineage>
</organism>
<keyword evidence="1" id="KW-1133">Transmembrane helix</keyword>
<dbReference type="Pfam" id="PF11393">
    <property type="entry name" value="T4BSS_DotI_IcmL"/>
    <property type="match status" value="1"/>
</dbReference>
<reference evidence="2" key="1">
    <citation type="submission" date="2016-10" db="EMBL/GenBank/DDBJ databases">
        <title>Sequence of Gallionella enrichment culture.</title>
        <authorList>
            <person name="Poehlein A."/>
            <person name="Muehling M."/>
            <person name="Daniel R."/>
        </authorList>
    </citation>
    <scope>NUCLEOTIDE SEQUENCE</scope>
</reference>